<dbReference type="Pfam" id="PF07647">
    <property type="entry name" value="SAM_2"/>
    <property type="match status" value="1"/>
</dbReference>
<evidence type="ECO:0000313" key="2">
    <source>
        <dbReference type="EMBL" id="KAJ4464132.1"/>
    </source>
</evidence>
<evidence type="ECO:0000313" key="3">
    <source>
        <dbReference type="Proteomes" id="UP001150238"/>
    </source>
</evidence>
<feature type="domain" description="SAM" evidence="1">
    <location>
        <begin position="9"/>
        <end position="73"/>
    </location>
</feature>
<dbReference type="PROSITE" id="PS50105">
    <property type="entry name" value="SAM_DOMAIN"/>
    <property type="match status" value="1"/>
</dbReference>
<sequence>KEKTHPSKWNVDEVVEWVRGKGFGEDVCAKFTEQEITGDVLLELDVNLLKNEIGIMAFGKRVHIANAIAELRR</sequence>
<dbReference type="InterPro" id="IPR013761">
    <property type="entry name" value="SAM/pointed_sf"/>
</dbReference>
<dbReference type="Gene3D" id="1.10.150.50">
    <property type="entry name" value="Transcription Factor, Ets-1"/>
    <property type="match status" value="1"/>
</dbReference>
<evidence type="ECO:0000259" key="1">
    <source>
        <dbReference type="PROSITE" id="PS50105"/>
    </source>
</evidence>
<dbReference type="EMBL" id="JANVFS010000062">
    <property type="protein sequence ID" value="KAJ4464132.1"/>
    <property type="molecule type" value="Genomic_DNA"/>
</dbReference>
<protein>
    <submittedName>
        <fullName evidence="2">Sterile alpha motif/pointed domain-containing protein</fullName>
    </submittedName>
</protein>
<dbReference type="AlphaFoldDB" id="A0A9W8ZQM5"/>
<proteinExistence type="predicted"/>
<dbReference type="InterPro" id="IPR001660">
    <property type="entry name" value="SAM"/>
</dbReference>
<dbReference type="CDD" id="cd09535">
    <property type="entry name" value="SAM_BOI-like_fungal"/>
    <property type="match status" value="1"/>
</dbReference>
<feature type="non-terminal residue" evidence="2">
    <location>
        <position position="73"/>
    </location>
</feature>
<dbReference type="SUPFAM" id="SSF47769">
    <property type="entry name" value="SAM/Pointed domain"/>
    <property type="match status" value="1"/>
</dbReference>
<reference evidence="2" key="1">
    <citation type="submission" date="2022-08" db="EMBL/GenBank/DDBJ databases">
        <authorList>
            <consortium name="DOE Joint Genome Institute"/>
            <person name="Min B."/>
            <person name="Riley R."/>
            <person name="Sierra-Patev S."/>
            <person name="Naranjo-Ortiz M."/>
            <person name="Looney B."/>
            <person name="Konkel Z."/>
            <person name="Slot J.C."/>
            <person name="Sakamoto Y."/>
            <person name="Steenwyk J.L."/>
            <person name="Rokas A."/>
            <person name="Carro J."/>
            <person name="Camarero S."/>
            <person name="Ferreira P."/>
            <person name="Molpeceres G."/>
            <person name="Ruiz-Duenas F.J."/>
            <person name="Serrano A."/>
            <person name="Henrissat B."/>
            <person name="Drula E."/>
            <person name="Hughes K.W."/>
            <person name="Mata J.L."/>
            <person name="Ishikawa N.K."/>
            <person name="Vargas-Isla R."/>
            <person name="Ushijima S."/>
            <person name="Smith C.A."/>
            <person name="Ahrendt S."/>
            <person name="Andreopoulos W."/>
            <person name="He G."/>
            <person name="Labutti K."/>
            <person name="Lipzen A."/>
            <person name="Ng V."/>
            <person name="Sandor L."/>
            <person name="Barry K."/>
            <person name="Martinez A.T."/>
            <person name="Xiao Y."/>
            <person name="Gibbons J.G."/>
            <person name="Terashima K."/>
            <person name="Hibbett D.S."/>
            <person name="Grigoriev I.V."/>
        </authorList>
    </citation>
    <scope>NUCLEOTIDE SEQUENCE</scope>
    <source>
        <strain evidence="2">Sp2 HRB7682 ss15</strain>
    </source>
</reference>
<gene>
    <name evidence="2" type="ORF">C8J55DRAFT_393839</name>
</gene>
<reference evidence="2" key="2">
    <citation type="journal article" date="2023" name="Proc. Natl. Acad. Sci. U.S.A.">
        <title>A global phylogenomic analysis of the shiitake genus Lentinula.</title>
        <authorList>
            <person name="Sierra-Patev S."/>
            <person name="Min B."/>
            <person name="Naranjo-Ortiz M."/>
            <person name="Looney B."/>
            <person name="Konkel Z."/>
            <person name="Slot J.C."/>
            <person name="Sakamoto Y."/>
            <person name="Steenwyk J.L."/>
            <person name="Rokas A."/>
            <person name="Carro J."/>
            <person name="Camarero S."/>
            <person name="Ferreira P."/>
            <person name="Molpeceres G."/>
            <person name="Ruiz-Duenas F.J."/>
            <person name="Serrano A."/>
            <person name="Henrissat B."/>
            <person name="Drula E."/>
            <person name="Hughes K.W."/>
            <person name="Mata J.L."/>
            <person name="Ishikawa N.K."/>
            <person name="Vargas-Isla R."/>
            <person name="Ushijima S."/>
            <person name="Smith C.A."/>
            <person name="Donoghue J."/>
            <person name="Ahrendt S."/>
            <person name="Andreopoulos W."/>
            <person name="He G."/>
            <person name="LaButti K."/>
            <person name="Lipzen A."/>
            <person name="Ng V."/>
            <person name="Riley R."/>
            <person name="Sandor L."/>
            <person name="Barry K."/>
            <person name="Martinez A.T."/>
            <person name="Xiao Y."/>
            <person name="Gibbons J.G."/>
            <person name="Terashima K."/>
            <person name="Grigoriev I.V."/>
            <person name="Hibbett D."/>
        </authorList>
    </citation>
    <scope>NUCLEOTIDE SEQUENCE</scope>
    <source>
        <strain evidence="2">Sp2 HRB7682 ss15</strain>
    </source>
</reference>
<accession>A0A9W8ZQM5</accession>
<name>A0A9W8ZQM5_9AGAR</name>
<comment type="caution">
    <text evidence="2">The sequence shown here is derived from an EMBL/GenBank/DDBJ whole genome shotgun (WGS) entry which is preliminary data.</text>
</comment>
<feature type="non-terminal residue" evidence="2">
    <location>
        <position position="1"/>
    </location>
</feature>
<organism evidence="2 3">
    <name type="scientific">Lentinula lateritia</name>
    <dbReference type="NCBI Taxonomy" id="40482"/>
    <lineage>
        <taxon>Eukaryota</taxon>
        <taxon>Fungi</taxon>
        <taxon>Dikarya</taxon>
        <taxon>Basidiomycota</taxon>
        <taxon>Agaricomycotina</taxon>
        <taxon>Agaricomycetes</taxon>
        <taxon>Agaricomycetidae</taxon>
        <taxon>Agaricales</taxon>
        <taxon>Marasmiineae</taxon>
        <taxon>Omphalotaceae</taxon>
        <taxon>Lentinula</taxon>
    </lineage>
</organism>
<dbReference type="SMART" id="SM00454">
    <property type="entry name" value="SAM"/>
    <property type="match status" value="1"/>
</dbReference>
<dbReference type="Proteomes" id="UP001150238">
    <property type="component" value="Unassembled WGS sequence"/>
</dbReference>